<dbReference type="EMBL" id="RIBW01000003">
    <property type="protein sequence ID" value="RUM02444.1"/>
    <property type="molecule type" value="Genomic_DNA"/>
</dbReference>
<dbReference type="Proteomes" id="UP000273611">
    <property type="component" value="Unassembled WGS sequence"/>
</dbReference>
<name>A0A3S0QAN0_9HYPH</name>
<organism evidence="1 2">
    <name type="scientific">Rhizobium anhuiense</name>
    <dbReference type="NCBI Taxonomy" id="1184720"/>
    <lineage>
        <taxon>Bacteria</taxon>
        <taxon>Pseudomonadati</taxon>
        <taxon>Pseudomonadota</taxon>
        <taxon>Alphaproteobacteria</taxon>
        <taxon>Hyphomicrobiales</taxon>
        <taxon>Rhizobiaceae</taxon>
        <taxon>Rhizobium/Agrobacterium group</taxon>
        <taxon>Rhizobium</taxon>
    </lineage>
</organism>
<protein>
    <submittedName>
        <fullName evidence="1">Uncharacterized protein</fullName>
    </submittedName>
</protein>
<gene>
    <name evidence="1" type="ORF">EEQ99_11960</name>
</gene>
<reference evidence="1 2" key="1">
    <citation type="journal article" date="2015" name="Int. J. Syst. Evol. Microbiol.">
        <title>Rhizobium anhuiense sp. nov., isolated from effective nodules of Vicia faba and Pisum sativum.</title>
        <authorList>
            <person name="Zhang Y.J."/>
            <person name="Zheng W.T."/>
            <person name="Everall I."/>
            <person name="Young J.P."/>
            <person name="Zhang X.X."/>
            <person name="Tian C.F."/>
            <person name="Sui X.H."/>
            <person name="Wang E.T."/>
            <person name="Chen W.X."/>
        </authorList>
    </citation>
    <scope>NUCLEOTIDE SEQUENCE [LARGE SCALE GENOMIC DNA]</scope>
    <source>
        <strain evidence="1 2">CCBAU 23252</strain>
    </source>
</reference>
<accession>A0A3S0QAN0</accession>
<proteinExistence type="predicted"/>
<dbReference type="AlphaFoldDB" id="A0A3S0QAN0"/>
<comment type="caution">
    <text evidence="1">The sequence shown here is derived from an EMBL/GenBank/DDBJ whole genome shotgun (WGS) entry which is preliminary data.</text>
</comment>
<sequence length="115" mass="12474">MRLMVSPLAVVWRAESAWVGVPGSRWDGGQVRQRVGAVLPVVPTYSVILGLDPRIHTQHSTYMSSRIGCPLPLRLSTASTMLGAWILGSSPRMTEEVVGLGEKRRRHGSQAQGLG</sequence>
<evidence type="ECO:0000313" key="2">
    <source>
        <dbReference type="Proteomes" id="UP000273611"/>
    </source>
</evidence>
<evidence type="ECO:0000313" key="1">
    <source>
        <dbReference type="EMBL" id="RUM02444.1"/>
    </source>
</evidence>